<gene>
    <name evidence="1" type="ORF">SAMN04489712_10843</name>
</gene>
<dbReference type="Pfam" id="PF13671">
    <property type="entry name" value="AAA_33"/>
    <property type="match status" value="1"/>
</dbReference>
<reference evidence="2" key="1">
    <citation type="submission" date="2016-10" db="EMBL/GenBank/DDBJ databases">
        <authorList>
            <person name="Varghese N."/>
            <person name="Submissions S."/>
        </authorList>
    </citation>
    <scope>NUCLEOTIDE SEQUENCE [LARGE SCALE GENOMIC DNA]</scope>
    <source>
        <strain evidence="2">DSM 43163</strain>
    </source>
</reference>
<evidence type="ECO:0000313" key="1">
    <source>
        <dbReference type="EMBL" id="SEG64652.1"/>
    </source>
</evidence>
<sequence>MIWAFERISWMTPPPRTGDRHIPERDEAPLLAAAPVVGPATGPAVEPAGTGLDFPARSLVLVAGLPGAGKSTLLERLYGLRGDEQAPVPDGEVRVIDSRQARNWWARRLGPLPPRARIPFVYTTHVWRIARTLTAGHAVVAHTRGTWPHLLYGFAWLARRTGAGLHLVLIDVPPGTARAGQVARGRVLTTTTFARHCRRWDRLMAKARRGAVPPAATVTVLDRAAADRLTEIRFGRAR</sequence>
<name>A0A1H6BVJ5_9ACTN</name>
<dbReference type="Proteomes" id="UP000236723">
    <property type="component" value="Unassembled WGS sequence"/>
</dbReference>
<dbReference type="Gene3D" id="3.40.50.300">
    <property type="entry name" value="P-loop containing nucleotide triphosphate hydrolases"/>
    <property type="match status" value="1"/>
</dbReference>
<dbReference type="EMBL" id="FNVO01000008">
    <property type="protein sequence ID" value="SEG64652.1"/>
    <property type="molecule type" value="Genomic_DNA"/>
</dbReference>
<dbReference type="SUPFAM" id="SSF52540">
    <property type="entry name" value="P-loop containing nucleoside triphosphate hydrolases"/>
    <property type="match status" value="1"/>
</dbReference>
<organism evidence="1 2">
    <name type="scientific">Thermomonospora echinospora</name>
    <dbReference type="NCBI Taxonomy" id="1992"/>
    <lineage>
        <taxon>Bacteria</taxon>
        <taxon>Bacillati</taxon>
        <taxon>Actinomycetota</taxon>
        <taxon>Actinomycetes</taxon>
        <taxon>Streptosporangiales</taxon>
        <taxon>Thermomonosporaceae</taxon>
        <taxon>Thermomonospora</taxon>
    </lineage>
</organism>
<evidence type="ECO:0000313" key="2">
    <source>
        <dbReference type="Proteomes" id="UP000236723"/>
    </source>
</evidence>
<protein>
    <submittedName>
        <fullName evidence="1">AAA domain-containing protein</fullName>
    </submittedName>
</protein>
<dbReference type="CDD" id="cd00267">
    <property type="entry name" value="ABC_ATPase"/>
    <property type="match status" value="1"/>
</dbReference>
<keyword evidence="2" id="KW-1185">Reference proteome</keyword>
<dbReference type="InterPro" id="IPR027417">
    <property type="entry name" value="P-loop_NTPase"/>
</dbReference>
<accession>A0A1H6BVJ5</accession>
<dbReference type="AlphaFoldDB" id="A0A1H6BVJ5"/>
<proteinExistence type="predicted"/>